<feature type="domain" description="DNA helicase Pif1-like DEAD-box helicase" evidence="2">
    <location>
        <begin position="7"/>
        <end position="171"/>
    </location>
</feature>
<dbReference type="GO" id="GO:0043139">
    <property type="term" value="F:5'-3' DNA helicase activity"/>
    <property type="evidence" value="ECO:0007669"/>
    <property type="project" value="UniProtKB-EC"/>
</dbReference>
<dbReference type="PANTHER" id="PTHR47642">
    <property type="entry name" value="ATP-DEPENDENT DNA HELICASE"/>
    <property type="match status" value="1"/>
</dbReference>
<dbReference type="EC" id="5.6.2.3" evidence="1"/>
<keyword evidence="1" id="KW-0347">Helicase</keyword>
<name>A0A225VMU5_9STRA</name>
<dbReference type="InterPro" id="IPR010285">
    <property type="entry name" value="DNA_helicase_pif1-like_DEAD"/>
</dbReference>
<comment type="cofactor">
    <cofactor evidence="1">
        <name>Mg(2+)</name>
        <dbReference type="ChEBI" id="CHEBI:18420"/>
    </cofactor>
</comment>
<evidence type="ECO:0000259" key="2">
    <source>
        <dbReference type="Pfam" id="PF05970"/>
    </source>
</evidence>
<dbReference type="Pfam" id="PF05970">
    <property type="entry name" value="PIF1"/>
    <property type="match status" value="1"/>
</dbReference>
<dbReference type="Proteomes" id="UP000198211">
    <property type="component" value="Unassembled WGS sequence"/>
</dbReference>
<evidence type="ECO:0000256" key="1">
    <source>
        <dbReference type="RuleBase" id="RU363044"/>
    </source>
</evidence>
<dbReference type="GO" id="GO:0000723">
    <property type="term" value="P:telomere maintenance"/>
    <property type="evidence" value="ECO:0007669"/>
    <property type="project" value="InterPro"/>
</dbReference>
<dbReference type="InterPro" id="IPR051055">
    <property type="entry name" value="PIF1_helicase"/>
</dbReference>
<sequence>KLANDQLLFFLGGAGGTGKSRVIDAVSRLCSGWQNPSCLLKTALTGKAATLIQGRTLASFMLALENSKTSDFVGLDMLVIDEVLMMTKRDWLKLDRLLRLYKHVPGVRSGGVHIILVGDFLQLPPPVDADPIYLDPRDKDHLSTIDIEGFILWRRFGNVIVLTEIMRFQHDLEWGEGCTSARLSDCTPSFINLINSGLGGEGSMDWDANTVFVTPDNITRTAINNEFLKQVSAVLPPGHYPLRIVANCNNSIDTLSRHDIEYIMGLPDTRFGRMAPFVILSRVCLFKSHKMIVLLNGPLMERWEHWSRLHFRLTLVSRLSWIRMLGLRLKFHPRPPPTYAIVSIARGPNATPIDCESDTDVFPVFYDTRA</sequence>
<keyword evidence="1" id="KW-0067">ATP-binding</keyword>
<proteinExistence type="inferred from homology"/>
<dbReference type="GO" id="GO:0005524">
    <property type="term" value="F:ATP binding"/>
    <property type="evidence" value="ECO:0007669"/>
    <property type="project" value="UniProtKB-KW"/>
</dbReference>
<evidence type="ECO:0000313" key="3">
    <source>
        <dbReference type="EMBL" id="OWZ05850.1"/>
    </source>
</evidence>
<evidence type="ECO:0000313" key="4">
    <source>
        <dbReference type="Proteomes" id="UP000198211"/>
    </source>
</evidence>
<comment type="similarity">
    <text evidence="1">Belongs to the helicase family.</text>
</comment>
<dbReference type="SUPFAM" id="SSF52540">
    <property type="entry name" value="P-loop containing nucleoside triphosphate hydrolases"/>
    <property type="match status" value="1"/>
</dbReference>
<dbReference type="EMBL" id="NBNE01004227">
    <property type="protein sequence ID" value="OWZ05850.1"/>
    <property type="molecule type" value="Genomic_DNA"/>
</dbReference>
<accession>A0A225VMU5</accession>
<dbReference type="AlphaFoldDB" id="A0A225VMU5"/>
<keyword evidence="1" id="KW-0378">Hydrolase</keyword>
<comment type="caution">
    <text evidence="3">The sequence shown here is derived from an EMBL/GenBank/DDBJ whole genome shotgun (WGS) entry which is preliminary data.</text>
</comment>
<keyword evidence="4" id="KW-1185">Reference proteome</keyword>
<dbReference type="GO" id="GO:0006310">
    <property type="term" value="P:DNA recombination"/>
    <property type="evidence" value="ECO:0007669"/>
    <property type="project" value="UniProtKB-KW"/>
</dbReference>
<keyword evidence="1" id="KW-0227">DNA damage</keyword>
<keyword evidence="1" id="KW-0233">DNA recombination</keyword>
<keyword evidence="1" id="KW-0234">DNA repair</keyword>
<dbReference type="GO" id="GO:0016887">
    <property type="term" value="F:ATP hydrolysis activity"/>
    <property type="evidence" value="ECO:0007669"/>
    <property type="project" value="RHEA"/>
</dbReference>
<keyword evidence="1" id="KW-0547">Nucleotide-binding</keyword>
<comment type="catalytic activity">
    <reaction evidence="1">
        <text>ATP + H2O = ADP + phosphate + H(+)</text>
        <dbReference type="Rhea" id="RHEA:13065"/>
        <dbReference type="ChEBI" id="CHEBI:15377"/>
        <dbReference type="ChEBI" id="CHEBI:15378"/>
        <dbReference type="ChEBI" id="CHEBI:30616"/>
        <dbReference type="ChEBI" id="CHEBI:43474"/>
        <dbReference type="ChEBI" id="CHEBI:456216"/>
        <dbReference type="EC" id="5.6.2.3"/>
    </reaction>
</comment>
<reference evidence="4" key="1">
    <citation type="submission" date="2017-03" db="EMBL/GenBank/DDBJ databases">
        <title>Phytopthora megakarya and P. palmivora, two closely related causual agents of cacao black pod achieved similar genome size and gene model numbers by different mechanisms.</title>
        <authorList>
            <person name="Ali S."/>
            <person name="Shao J."/>
            <person name="Larry D.J."/>
            <person name="Kronmiller B."/>
            <person name="Shen D."/>
            <person name="Strem M.D."/>
            <person name="Melnick R.L."/>
            <person name="Guiltinan M.J."/>
            <person name="Tyler B.M."/>
            <person name="Meinhardt L.W."/>
            <person name="Bailey B.A."/>
        </authorList>
    </citation>
    <scope>NUCLEOTIDE SEQUENCE [LARGE SCALE GENOMIC DNA]</scope>
    <source>
        <strain evidence="4">zdho120</strain>
    </source>
</reference>
<feature type="non-terminal residue" evidence="3">
    <location>
        <position position="1"/>
    </location>
</feature>
<gene>
    <name evidence="3" type="ORF">PHMEG_00021985</name>
</gene>
<protein>
    <recommendedName>
        <fullName evidence="1">ATP-dependent DNA helicase</fullName>
        <ecNumber evidence="1">5.6.2.3</ecNumber>
    </recommendedName>
</protein>
<dbReference type="OrthoDB" id="129312at2759"/>
<dbReference type="STRING" id="4795.A0A225VMU5"/>
<dbReference type="Gene3D" id="3.40.50.300">
    <property type="entry name" value="P-loop containing nucleotide triphosphate hydrolases"/>
    <property type="match status" value="1"/>
</dbReference>
<dbReference type="GO" id="GO:0006281">
    <property type="term" value="P:DNA repair"/>
    <property type="evidence" value="ECO:0007669"/>
    <property type="project" value="UniProtKB-KW"/>
</dbReference>
<dbReference type="InterPro" id="IPR027417">
    <property type="entry name" value="P-loop_NTPase"/>
</dbReference>
<organism evidence="3 4">
    <name type="scientific">Phytophthora megakarya</name>
    <dbReference type="NCBI Taxonomy" id="4795"/>
    <lineage>
        <taxon>Eukaryota</taxon>
        <taxon>Sar</taxon>
        <taxon>Stramenopiles</taxon>
        <taxon>Oomycota</taxon>
        <taxon>Peronosporomycetes</taxon>
        <taxon>Peronosporales</taxon>
        <taxon>Peronosporaceae</taxon>
        <taxon>Phytophthora</taxon>
    </lineage>
</organism>